<dbReference type="Pfam" id="PF00534">
    <property type="entry name" value="Glycos_transf_1"/>
    <property type="match status" value="1"/>
</dbReference>
<feature type="domain" description="Glycosyl transferase family 1" evidence="2">
    <location>
        <begin position="212"/>
        <end position="364"/>
    </location>
</feature>
<dbReference type="CDD" id="cd03809">
    <property type="entry name" value="GT4_MtfB-like"/>
    <property type="match status" value="1"/>
</dbReference>
<evidence type="ECO:0000256" key="1">
    <source>
        <dbReference type="ARBA" id="ARBA00022679"/>
    </source>
</evidence>
<reference evidence="3 4" key="2">
    <citation type="submission" date="2020-02" db="EMBL/GenBank/DDBJ databases">
        <title>Genome sequences of Thiorhodococcus mannitoliphagus and Thiorhodococcus minor, purple sulfur photosynthetic bacteria in the gammaproteobacterial family, Chromatiaceae.</title>
        <authorList>
            <person name="Aviles F.A."/>
            <person name="Meyer T.E."/>
            <person name="Kyndt J.A."/>
        </authorList>
    </citation>
    <scope>NUCLEOTIDE SEQUENCE [LARGE SCALE GENOMIC DNA]</scope>
    <source>
        <strain evidence="3 4">DSM 18266</strain>
    </source>
</reference>
<keyword evidence="1 3" id="KW-0808">Transferase</keyword>
<dbReference type="GO" id="GO:0009103">
    <property type="term" value="P:lipopolysaccharide biosynthetic process"/>
    <property type="evidence" value="ECO:0007669"/>
    <property type="project" value="TreeGrafter"/>
</dbReference>
<dbReference type="SUPFAM" id="SSF53756">
    <property type="entry name" value="UDP-Glycosyltransferase/glycogen phosphorylase"/>
    <property type="match status" value="1"/>
</dbReference>
<dbReference type="RefSeq" id="WP_164654923.1">
    <property type="nucleotide sequence ID" value="NZ_JAAIJR010000070.1"/>
</dbReference>
<evidence type="ECO:0000259" key="2">
    <source>
        <dbReference type="Pfam" id="PF00534"/>
    </source>
</evidence>
<name>A0A6P1DVV1_9GAMM</name>
<dbReference type="Gene3D" id="3.40.50.2000">
    <property type="entry name" value="Glycogen Phosphorylase B"/>
    <property type="match status" value="2"/>
</dbReference>
<keyword evidence="4" id="KW-1185">Reference proteome</keyword>
<sequence>MTDVRLILDVDAICYPLTGIGRYTYELWQGLSGCAQVSSVRLLAKGQWTGLDDPLAGSSSVTGMTLGGAWLDGVRGTLASIPGLIFAYRELKSGITRKRLRPFADHIYHGPNYFLPDFDGSSVATIHDLSVMRYPDFHPSERVTLFELELPRTLARATHIITDSEFVRQEVIEHFNWSPARVSAIPLGVGKSYYPRAPNEIAACLQTYGLTTDRYCLCVATMEPRKNIAGLLEAHAALPASLRLRFPLVLVGSRGWNSKCIHEQVEAYKTKGSVRYLGYVDQSELPLLLAGARLFVFPSFYEGFGLPPLEAMASGIPVVTSTCPTLSEVVQGVALQVDAEDTDALTHAIWKGLEDEEWRRASRDAGLRRAALYTWDLCVERTLEVYRRVSS</sequence>
<dbReference type="EMBL" id="JAAIJR010000070">
    <property type="protein sequence ID" value="NEX21819.1"/>
    <property type="molecule type" value="Genomic_DNA"/>
</dbReference>
<reference evidence="4" key="1">
    <citation type="journal article" date="2020" name="Microbiol. Resour. Announc.">
        <title>Draft Genome Sequences of Thiorhodococcus mannitoliphagus and Thiorhodococcus minor, Purple Sulfur Photosynthetic Bacteria in the Gammaproteobacterial Family Chromatiaceae.</title>
        <authorList>
            <person name="Aviles F.A."/>
            <person name="Meyer T.E."/>
            <person name="Kyndt J.A."/>
        </authorList>
    </citation>
    <scope>NUCLEOTIDE SEQUENCE [LARGE SCALE GENOMIC DNA]</scope>
    <source>
        <strain evidence="4">DSM 18266</strain>
    </source>
</reference>
<gene>
    <name evidence="3" type="ORF">G3480_16135</name>
</gene>
<dbReference type="AlphaFoldDB" id="A0A6P1DVV1"/>
<organism evidence="3 4">
    <name type="scientific">Thiorhodococcus mannitoliphagus</name>
    <dbReference type="NCBI Taxonomy" id="329406"/>
    <lineage>
        <taxon>Bacteria</taxon>
        <taxon>Pseudomonadati</taxon>
        <taxon>Pseudomonadota</taxon>
        <taxon>Gammaproteobacteria</taxon>
        <taxon>Chromatiales</taxon>
        <taxon>Chromatiaceae</taxon>
        <taxon>Thiorhodococcus</taxon>
    </lineage>
</organism>
<dbReference type="PANTHER" id="PTHR46401">
    <property type="entry name" value="GLYCOSYLTRANSFERASE WBBK-RELATED"/>
    <property type="match status" value="1"/>
</dbReference>
<comment type="caution">
    <text evidence="3">The sequence shown here is derived from an EMBL/GenBank/DDBJ whole genome shotgun (WGS) entry which is preliminary data.</text>
</comment>
<accession>A0A6P1DVV1</accession>
<proteinExistence type="predicted"/>
<evidence type="ECO:0000313" key="4">
    <source>
        <dbReference type="Proteomes" id="UP000471640"/>
    </source>
</evidence>
<dbReference type="PANTHER" id="PTHR46401:SF2">
    <property type="entry name" value="GLYCOSYLTRANSFERASE WBBK-RELATED"/>
    <property type="match status" value="1"/>
</dbReference>
<dbReference type="FunFam" id="3.40.50.2000:FF:000119">
    <property type="entry name" value="Glycosyl transferase group 1"/>
    <property type="match status" value="1"/>
</dbReference>
<dbReference type="GO" id="GO:0016757">
    <property type="term" value="F:glycosyltransferase activity"/>
    <property type="evidence" value="ECO:0007669"/>
    <property type="project" value="InterPro"/>
</dbReference>
<evidence type="ECO:0000313" key="3">
    <source>
        <dbReference type="EMBL" id="NEX21819.1"/>
    </source>
</evidence>
<dbReference type="InterPro" id="IPR001296">
    <property type="entry name" value="Glyco_trans_1"/>
</dbReference>
<protein>
    <submittedName>
        <fullName evidence="3">Glycosyltransferase family 4 protein</fullName>
    </submittedName>
</protein>
<dbReference type="Proteomes" id="UP000471640">
    <property type="component" value="Unassembled WGS sequence"/>
</dbReference>